<gene>
    <name evidence="2" type="ORF">PAPOLLO_LOCUS399</name>
</gene>
<dbReference type="OrthoDB" id="10026072at2759"/>
<proteinExistence type="predicted"/>
<sequence>MEEDDTGGTERQLIEDELARKQAELEELEQMRREAGFTPRTSLRRTPRKGLAHPQFNKAPLLLQLLYRRPKGC</sequence>
<name>A0A8S3W0I6_PARAO</name>
<evidence type="ECO:0000256" key="1">
    <source>
        <dbReference type="SAM" id="MobiDB-lite"/>
    </source>
</evidence>
<feature type="compositionally biased region" description="Basic residues" evidence="1">
    <location>
        <begin position="42"/>
        <end position="51"/>
    </location>
</feature>
<keyword evidence="3" id="KW-1185">Reference proteome</keyword>
<evidence type="ECO:0000313" key="3">
    <source>
        <dbReference type="Proteomes" id="UP000691718"/>
    </source>
</evidence>
<evidence type="ECO:0000313" key="2">
    <source>
        <dbReference type="EMBL" id="CAG4931504.1"/>
    </source>
</evidence>
<feature type="region of interest" description="Disordered" evidence="1">
    <location>
        <begin position="27"/>
        <end position="52"/>
    </location>
</feature>
<reference evidence="2" key="1">
    <citation type="submission" date="2021-04" db="EMBL/GenBank/DDBJ databases">
        <authorList>
            <person name="Tunstrom K."/>
        </authorList>
    </citation>
    <scope>NUCLEOTIDE SEQUENCE</scope>
</reference>
<accession>A0A8S3W0I6</accession>
<organism evidence="2 3">
    <name type="scientific">Parnassius apollo</name>
    <name type="common">Apollo butterfly</name>
    <name type="synonym">Papilio apollo</name>
    <dbReference type="NCBI Taxonomy" id="110799"/>
    <lineage>
        <taxon>Eukaryota</taxon>
        <taxon>Metazoa</taxon>
        <taxon>Ecdysozoa</taxon>
        <taxon>Arthropoda</taxon>
        <taxon>Hexapoda</taxon>
        <taxon>Insecta</taxon>
        <taxon>Pterygota</taxon>
        <taxon>Neoptera</taxon>
        <taxon>Endopterygota</taxon>
        <taxon>Lepidoptera</taxon>
        <taxon>Glossata</taxon>
        <taxon>Ditrysia</taxon>
        <taxon>Papilionoidea</taxon>
        <taxon>Papilionidae</taxon>
        <taxon>Parnassiinae</taxon>
        <taxon>Parnassini</taxon>
        <taxon>Parnassius</taxon>
        <taxon>Parnassius</taxon>
    </lineage>
</organism>
<comment type="caution">
    <text evidence="2">The sequence shown here is derived from an EMBL/GenBank/DDBJ whole genome shotgun (WGS) entry which is preliminary data.</text>
</comment>
<dbReference type="AlphaFoldDB" id="A0A8S3W0I6"/>
<dbReference type="Proteomes" id="UP000691718">
    <property type="component" value="Unassembled WGS sequence"/>
</dbReference>
<dbReference type="EMBL" id="CAJQZP010000008">
    <property type="protein sequence ID" value="CAG4931504.1"/>
    <property type="molecule type" value="Genomic_DNA"/>
</dbReference>
<protein>
    <submittedName>
        <fullName evidence="2">(apollo) hypothetical protein</fullName>
    </submittedName>
</protein>